<accession>A0ABM9BN63</accession>
<keyword evidence="3" id="KW-1185">Reference proteome</keyword>
<dbReference type="Gene3D" id="2.40.10.220">
    <property type="entry name" value="predicted glycosyltransferase like domains"/>
    <property type="match status" value="1"/>
</dbReference>
<dbReference type="EMBL" id="CAKMMG010000001">
    <property type="protein sequence ID" value="CAH1191162.1"/>
    <property type="molecule type" value="Genomic_DNA"/>
</dbReference>
<dbReference type="Proteomes" id="UP000838324">
    <property type="component" value="Unassembled WGS sequence"/>
</dbReference>
<name>A0ABM9BN63_9BACL</name>
<evidence type="ECO:0000313" key="2">
    <source>
        <dbReference type="EMBL" id="CAH1191162.1"/>
    </source>
</evidence>
<sequence>MNSNRRTEPFRYTLKEPATFDLHILTINGIPVPPKPVSAQLHDISRSGCRLSIPLNINPEANLVRIGMDMALSSESMYLEGTLRWYKEESDTFHYGIQLDIPEADKDRLPKMLRTLAGEGKILVR</sequence>
<comment type="caution">
    <text evidence="2">The sequence shown here is derived from an EMBL/GenBank/DDBJ whole genome shotgun (WGS) entry which is preliminary data.</text>
</comment>
<dbReference type="SUPFAM" id="SSF141371">
    <property type="entry name" value="PilZ domain-like"/>
    <property type="match status" value="1"/>
</dbReference>
<reference evidence="2" key="1">
    <citation type="submission" date="2022-01" db="EMBL/GenBank/DDBJ databases">
        <authorList>
            <person name="Criscuolo A."/>
        </authorList>
    </citation>
    <scope>NUCLEOTIDE SEQUENCE</scope>
    <source>
        <strain evidence="2">CIP111892</strain>
    </source>
</reference>
<evidence type="ECO:0000259" key="1">
    <source>
        <dbReference type="Pfam" id="PF07238"/>
    </source>
</evidence>
<proteinExistence type="predicted"/>
<dbReference type="RefSeq" id="WP_236329483.1">
    <property type="nucleotide sequence ID" value="NZ_CAKMMG010000001.1"/>
</dbReference>
<evidence type="ECO:0000313" key="3">
    <source>
        <dbReference type="Proteomes" id="UP000838324"/>
    </source>
</evidence>
<protein>
    <recommendedName>
        <fullName evidence="1">PilZ domain-containing protein</fullName>
    </recommendedName>
</protein>
<gene>
    <name evidence="2" type="ORF">PAECIP111892_00522</name>
</gene>
<dbReference type="InterPro" id="IPR009875">
    <property type="entry name" value="PilZ_domain"/>
</dbReference>
<feature type="domain" description="PilZ" evidence="1">
    <location>
        <begin position="35"/>
        <end position="109"/>
    </location>
</feature>
<organism evidence="2 3">
    <name type="scientific">Paenibacillus auburnensis</name>
    <dbReference type="NCBI Taxonomy" id="2905649"/>
    <lineage>
        <taxon>Bacteria</taxon>
        <taxon>Bacillati</taxon>
        <taxon>Bacillota</taxon>
        <taxon>Bacilli</taxon>
        <taxon>Bacillales</taxon>
        <taxon>Paenibacillaceae</taxon>
        <taxon>Paenibacillus</taxon>
    </lineage>
</organism>
<dbReference type="Pfam" id="PF07238">
    <property type="entry name" value="PilZ"/>
    <property type="match status" value="1"/>
</dbReference>